<keyword evidence="1" id="KW-1133">Transmembrane helix</keyword>
<dbReference type="AlphaFoldDB" id="A0A3B1CIJ8"/>
<evidence type="ECO:0000313" key="2">
    <source>
        <dbReference type="EMBL" id="VAX24603.1"/>
    </source>
</evidence>
<protein>
    <submittedName>
        <fullName evidence="2">Sulfate permease</fullName>
    </submittedName>
</protein>
<keyword evidence="1" id="KW-0472">Membrane</keyword>
<keyword evidence="1" id="KW-0812">Transmembrane</keyword>
<dbReference type="Pfam" id="PF16983">
    <property type="entry name" value="MFS_MOT1"/>
    <property type="match status" value="2"/>
</dbReference>
<dbReference type="PANTHER" id="PTHR31970:SF9">
    <property type="entry name" value="MOLYBDATE TRANSPORTER 2"/>
    <property type="match status" value="1"/>
</dbReference>
<evidence type="ECO:0000256" key="1">
    <source>
        <dbReference type="SAM" id="Phobius"/>
    </source>
</evidence>
<proteinExistence type="predicted"/>
<feature type="transmembrane region" description="Helical" evidence="1">
    <location>
        <begin position="177"/>
        <end position="199"/>
    </location>
</feature>
<reference evidence="2" key="1">
    <citation type="submission" date="2018-06" db="EMBL/GenBank/DDBJ databases">
        <authorList>
            <person name="Zhirakovskaya E."/>
        </authorList>
    </citation>
    <scope>NUCLEOTIDE SEQUENCE</scope>
</reference>
<dbReference type="InterPro" id="IPR031563">
    <property type="entry name" value="MOT1/MOT2"/>
</dbReference>
<sequence>MEDKTGKSRFVLWLGGLRFNMAEASGALGDLGLFIPLTVALVTVCGMDGGSILLFAGLFNLVTGLMFNQPVPVQPMKAIAAVAIAEGLAPGEIAAAGFLAGAIVLLLGLTGLIQKIEKLVPRPVVRGIQLGVGLKLAVKGVALIMATQWIAWDGRIIAIIAAIMILAMSHREKFPSALILFIAGFGLMFINSPQVFHGLTMGWSWPGFIMPSSDQWVDGFFLGTLPQIPLTLLNSVIAICALSADLYPGKGIKTRSMALSVGAMNVFACLLGAAPMCHGSGGLAGQHRFGARTGGSVVILGAAKVIVGLFFGTATIAILAAYPVSILGALLIFSGLELTLPARDCVKRNAFLTATATACGILAANTAVGFILGLITALFIQQKRTIIHPD</sequence>
<feature type="transmembrane region" description="Helical" evidence="1">
    <location>
        <begin position="152"/>
        <end position="170"/>
    </location>
</feature>
<gene>
    <name evidence="2" type="ORF">MNBD_NITROSPINAE04-719</name>
</gene>
<dbReference type="GO" id="GO:0015098">
    <property type="term" value="F:molybdate ion transmembrane transporter activity"/>
    <property type="evidence" value="ECO:0007669"/>
    <property type="project" value="InterPro"/>
</dbReference>
<feature type="transmembrane region" description="Helical" evidence="1">
    <location>
        <begin position="124"/>
        <end position="146"/>
    </location>
</feature>
<feature type="transmembrane region" description="Helical" evidence="1">
    <location>
        <begin position="256"/>
        <end position="274"/>
    </location>
</feature>
<feature type="transmembrane region" description="Helical" evidence="1">
    <location>
        <begin position="52"/>
        <end position="73"/>
    </location>
</feature>
<organism evidence="2">
    <name type="scientific">hydrothermal vent metagenome</name>
    <dbReference type="NCBI Taxonomy" id="652676"/>
    <lineage>
        <taxon>unclassified sequences</taxon>
        <taxon>metagenomes</taxon>
        <taxon>ecological metagenomes</taxon>
    </lineage>
</organism>
<feature type="transmembrane region" description="Helical" evidence="1">
    <location>
        <begin position="319"/>
        <end position="338"/>
    </location>
</feature>
<dbReference type="PANTHER" id="PTHR31970">
    <property type="match status" value="1"/>
</dbReference>
<feature type="transmembrane region" description="Helical" evidence="1">
    <location>
        <begin position="219"/>
        <end position="244"/>
    </location>
</feature>
<dbReference type="EMBL" id="UOGA01000275">
    <property type="protein sequence ID" value="VAX24603.1"/>
    <property type="molecule type" value="Genomic_DNA"/>
</dbReference>
<accession>A0A3B1CIJ8</accession>
<name>A0A3B1CIJ8_9ZZZZ</name>
<feature type="transmembrane region" description="Helical" evidence="1">
    <location>
        <begin position="93"/>
        <end position="112"/>
    </location>
</feature>
<feature type="transmembrane region" description="Helical" evidence="1">
    <location>
        <begin position="294"/>
        <end position="312"/>
    </location>
</feature>
<feature type="transmembrane region" description="Helical" evidence="1">
    <location>
        <begin position="350"/>
        <end position="380"/>
    </location>
</feature>
<feature type="transmembrane region" description="Helical" evidence="1">
    <location>
        <begin position="24"/>
        <end position="45"/>
    </location>
</feature>